<evidence type="ECO:0000256" key="3">
    <source>
        <dbReference type="ARBA" id="ARBA00043952"/>
    </source>
</evidence>
<dbReference type="InterPro" id="IPR036322">
    <property type="entry name" value="WD40_repeat_dom_sf"/>
</dbReference>
<dbReference type="PANTHER" id="PTHR46042">
    <property type="entry name" value="DIPHTHINE METHYLTRANSFERASE"/>
    <property type="match status" value="1"/>
</dbReference>
<organism evidence="5 6">
    <name type="scientific">Elsinoe australis</name>
    <dbReference type="NCBI Taxonomy" id="40998"/>
    <lineage>
        <taxon>Eukaryota</taxon>
        <taxon>Fungi</taxon>
        <taxon>Dikarya</taxon>
        <taxon>Ascomycota</taxon>
        <taxon>Pezizomycotina</taxon>
        <taxon>Dothideomycetes</taxon>
        <taxon>Dothideomycetidae</taxon>
        <taxon>Myriangiales</taxon>
        <taxon>Elsinoaceae</taxon>
        <taxon>Elsinoe</taxon>
    </lineage>
</organism>
<feature type="region of interest" description="Disordered" evidence="4">
    <location>
        <begin position="452"/>
        <end position="493"/>
    </location>
</feature>
<dbReference type="Gene3D" id="2.130.10.10">
    <property type="entry name" value="YVTN repeat-like/Quinoprotein amine dehydrogenase"/>
    <property type="match status" value="1"/>
</dbReference>
<name>A0A2P7ZE72_9PEZI</name>
<evidence type="ECO:0000313" key="6">
    <source>
        <dbReference type="Proteomes" id="UP000243723"/>
    </source>
</evidence>
<evidence type="ECO:0000256" key="1">
    <source>
        <dbReference type="ARBA" id="ARBA00022574"/>
    </source>
</evidence>
<proteinExistence type="predicted"/>
<evidence type="ECO:0000256" key="4">
    <source>
        <dbReference type="SAM" id="MobiDB-lite"/>
    </source>
</evidence>
<gene>
    <name evidence="5" type="ORF">B9Z65_5480</name>
</gene>
<keyword evidence="1" id="KW-0853">WD repeat</keyword>
<dbReference type="GO" id="GO:0061685">
    <property type="term" value="F:diphthine methylesterase activity"/>
    <property type="evidence" value="ECO:0007669"/>
    <property type="project" value="TreeGrafter"/>
</dbReference>
<dbReference type="PANTHER" id="PTHR46042:SF1">
    <property type="entry name" value="DIPHTHINE METHYLTRANSFERASE"/>
    <property type="match status" value="1"/>
</dbReference>
<comment type="caution">
    <text evidence="5">The sequence shown here is derived from an EMBL/GenBank/DDBJ whole genome shotgun (WGS) entry which is preliminary data.</text>
</comment>
<reference evidence="5 6" key="1">
    <citation type="submission" date="2017-05" db="EMBL/GenBank/DDBJ databases">
        <title>Draft genome sequence of Elsinoe australis.</title>
        <authorList>
            <person name="Cheng Q."/>
        </authorList>
    </citation>
    <scope>NUCLEOTIDE SEQUENCE [LARGE SCALE GENOMIC DNA]</scope>
    <source>
        <strain evidence="5 6">NL1</strain>
    </source>
</reference>
<evidence type="ECO:0000256" key="2">
    <source>
        <dbReference type="ARBA" id="ARBA00022737"/>
    </source>
</evidence>
<feature type="region of interest" description="Disordered" evidence="4">
    <location>
        <begin position="44"/>
        <end position="66"/>
    </location>
</feature>
<feature type="compositionally biased region" description="Basic and acidic residues" evidence="4">
    <location>
        <begin position="56"/>
        <end position="66"/>
    </location>
</feature>
<feature type="compositionally biased region" description="Acidic residues" evidence="4">
    <location>
        <begin position="458"/>
        <end position="493"/>
    </location>
</feature>
<dbReference type="GO" id="GO:0017183">
    <property type="term" value="P:protein histidyl modification to diphthamide"/>
    <property type="evidence" value="ECO:0007669"/>
    <property type="project" value="TreeGrafter"/>
</dbReference>
<dbReference type="InterPro" id="IPR052415">
    <property type="entry name" value="Diphthine_MTase"/>
</dbReference>
<protein>
    <submittedName>
        <fullName evidence="5">Uncharacterized protein</fullName>
    </submittedName>
</protein>
<dbReference type="EMBL" id="NHZQ01000236">
    <property type="protein sequence ID" value="PSK46512.1"/>
    <property type="molecule type" value="Genomic_DNA"/>
</dbReference>
<dbReference type="SUPFAM" id="SSF50978">
    <property type="entry name" value="WD40 repeat-like"/>
    <property type="match status" value="1"/>
</dbReference>
<keyword evidence="6" id="KW-1185">Reference proteome</keyword>
<dbReference type="OrthoDB" id="1930760at2759"/>
<feature type="compositionally biased region" description="Acidic residues" evidence="4">
    <location>
        <begin position="45"/>
        <end position="55"/>
    </location>
</feature>
<sequence length="493" mass="54480">MAQRVKSVSSYFASSQPSCIAAVPTDSEHLIIGTYSLEKIPGCDFSDDDSDDENEEACRQEEGDAGERRQNRFGELLMWRSDGVQQLMYFNCGILDIAFSPHDPDRMYAATSTGRILYLRVRRNKRSMIAMEGFDMFMVVEIQVFKTNILILDLEFHPIHKNIVGITTSTGSISLLNIQGLDDPAIDSTIPMYRPTTPAFTITIAELYRTTLEAWTLTFAPNGSALYFGSDDSTLGTAPLQPASRLFFTPAAPDPHPDIVGPHRLSQRRFAKQNPVLTAQTTSLLSAPASVISRTHTAGVTSILPLHAQGPNSILLTGSYDDRIRVVRPSRKPVARTLAERDLGGGVWRLKMIEQEGGGVDERRWLVLVACMFAGAKVVEVRCKDWRQAVEGQGEGDGGFEIAVVAEFTEHESMCYGAEVVKSEQEKKVEGRGREVVSTSFYDKMVAAWEFGGREGSSDVEEEVDEVEEGDEDEEGDVEEEGDKDEDEGVDKP</sequence>
<dbReference type="InterPro" id="IPR015943">
    <property type="entry name" value="WD40/YVTN_repeat-like_dom_sf"/>
</dbReference>
<dbReference type="STRING" id="40998.A0A2P7ZE72"/>
<comment type="pathway">
    <text evidence="3">Protein modification.</text>
</comment>
<dbReference type="Proteomes" id="UP000243723">
    <property type="component" value="Unassembled WGS sequence"/>
</dbReference>
<dbReference type="GO" id="GO:0005737">
    <property type="term" value="C:cytoplasm"/>
    <property type="evidence" value="ECO:0007669"/>
    <property type="project" value="TreeGrafter"/>
</dbReference>
<keyword evidence="2" id="KW-0677">Repeat</keyword>
<dbReference type="AlphaFoldDB" id="A0A2P7ZE72"/>
<accession>A0A2P7ZE72</accession>
<evidence type="ECO:0000313" key="5">
    <source>
        <dbReference type="EMBL" id="PSK46512.1"/>
    </source>
</evidence>